<dbReference type="PANTHER" id="PTHR33348">
    <property type="entry name" value="PRECURSOR OF CEP5"/>
    <property type="match status" value="1"/>
</dbReference>
<evidence type="ECO:0000256" key="9">
    <source>
        <dbReference type="SAM" id="SignalP"/>
    </source>
</evidence>
<comment type="caution">
    <text evidence="10">The sequence shown here is derived from an EMBL/GenBank/DDBJ whole genome shotgun (WGS) entry which is preliminary data.</text>
</comment>
<dbReference type="GO" id="GO:0005179">
    <property type="term" value="F:hormone activity"/>
    <property type="evidence" value="ECO:0007669"/>
    <property type="project" value="UniProtKB-KW"/>
</dbReference>
<accession>A0A7J7E392</accession>
<evidence type="ECO:0000256" key="2">
    <source>
        <dbReference type="ARBA" id="ARBA00008963"/>
    </source>
</evidence>
<feature type="region of interest" description="Disordered" evidence="8">
    <location>
        <begin position="77"/>
        <end position="123"/>
    </location>
</feature>
<feature type="compositionally biased region" description="Pro residues" evidence="8">
    <location>
        <begin position="84"/>
        <end position="100"/>
    </location>
</feature>
<evidence type="ECO:0000313" key="11">
    <source>
        <dbReference type="Proteomes" id="UP000593562"/>
    </source>
</evidence>
<dbReference type="GO" id="GO:0048046">
    <property type="term" value="C:apoplast"/>
    <property type="evidence" value="ECO:0007669"/>
    <property type="project" value="UniProtKB-SubCell"/>
</dbReference>
<keyword evidence="11" id="KW-1185">Reference proteome</keyword>
<gene>
    <name evidence="10" type="ORF">HS088_TW01G00832</name>
</gene>
<keyword evidence="3" id="KW-0052">Apoplast</keyword>
<dbReference type="Proteomes" id="UP000593562">
    <property type="component" value="Unassembled WGS sequence"/>
</dbReference>
<organism evidence="10 11">
    <name type="scientific">Tripterygium wilfordii</name>
    <name type="common">Thunder God vine</name>
    <dbReference type="NCBI Taxonomy" id="458696"/>
    <lineage>
        <taxon>Eukaryota</taxon>
        <taxon>Viridiplantae</taxon>
        <taxon>Streptophyta</taxon>
        <taxon>Embryophyta</taxon>
        <taxon>Tracheophyta</taxon>
        <taxon>Spermatophyta</taxon>
        <taxon>Magnoliopsida</taxon>
        <taxon>eudicotyledons</taxon>
        <taxon>Gunneridae</taxon>
        <taxon>Pentapetalae</taxon>
        <taxon>rosids</taxon>
        <taxon>fabids</taxon>
        <taxon>Celastrales</taxon>
        <taxon>Celastraceae</taxon>
        <taxon>Tripterygium</taxon>
    </lineage>
</organism>
<evidence type="ECO:0000256" key="6">
    <source>
        <dbReference type="ARBA" id="ARBA00022729"/>
    </source>
</evidence>
<comment type="subcellular location">
    <subcellularLocation>
        <location evidence="1">Secreted</location>
        <location evidence="1">Extracellular space</location>
        <location evidence="1">Apoplast</location>
    </subcellularLocation>
</comment>
<keyword evidence="5" id="KW-0372">Hormone</keyword>
<dbReference type="AlphaFoldDB" id="A0A7J7E392"/>
<comment type="similarity">
    <text evidence="2">Belongs to the C-terminally encoded plant signaling peptide (CEP) family.</text>
</comment>
<dbReference type="InterPro" id="IPR033250">
    <property type="entry name" value="CEP"/>
</dbReference>
<dbReference type="InParanoid" id="A0A7J7E392"/>
<evidence type="ECO:0000256" key="5">
    <source>
        <dbReference type="ARBA" id="ARBA00022702"/>
    </source>
</evidence>
<evidence type="ECO:0000256" key="4">
    <source>
        <dbReference type="ARBA" id="ARBA00022525"/>
    </source>
</evidence>
<proteinExistence type="inferred from homology"/>
<dbReference type="PANTHER" id="PTHR33348:SF40">
    <property type="entry name" value="PRECURSOR OF CEP3"/>
    <property type="match status" value="1"/>
</dbReference>
<reference evidence="10 11" key="1">
    <citation type="journal article" date="2020" name="Nat. Commun.">
        <title>Genome of Tripterygium wilfordii and identification of cytochrome P450 involved in triptolide biosynthesis.</title>
        <authorList>
            <person name="Tu L."/>
            <person name="Su P."/>
            <person name="Zhang Z."/>
            <person name="Gao L."/>
            <person name="Wang J."/>
            <person name="Hu T."/>
            <person name="Zhou J."/>
            <person name="Zhang Y."/>
            <person name="Zhao Y."/>
            <person name="Liu Y."/>
            <person name="Song Y."/>
            <person name="Tong Y."/>
            <person name="Lu Y."/>
            <person name="Yang J."/>
            <person name="Xu C."/>
            <person name="Jia M."/>
            <person name="Peters R.J."/>
            <person name="Huang L."/>
            <person name="Gao W."/>
        </authorList>
    </citation>
    <scope>NUCLEOTIDE SEQUENCE [LARGE SCALE GENOMIC DNA]</scope>
    <source>
        <strain evidence="11">cv. XIE 37</strain>
        <tissue evidence="10">Leaf</tissue>
    </source>
</reference>
<evidence type="ECO:0000256" key="7">
    <source>
        <dbReference type="ARBA" id="ARBA00023278"/>
    </source>
</evidence>
<dbReference type="GO" id="GO:1901371">
    <property type="term" value="P:regulation of leaf morphogenesis"/>
    <property type="evidence" value="ECO:0007669"/>
    <property type="project" value="TreeGrafter"/>
</dbReference>
<evidence type="ECO:0000256" key="1">
    <source>
        <dbReference type="ARBA" id="ARBA00004271"/>
    </source>
</evidence>
<keyword evidence="4" id="KW-0964">Secreted</keyword>
<dbReference type="EMBL" id="JAAARO010000001">
    <property type="protein sequence ID" value="KAF5752914.1"/>
    <property type="molecule type" value="Genomic_DNA"/>
</dbReference>
<dbReference type="GO" id="GO:1902025">
    <property type="term" value="P:nitrate import"/>
    <property type="evidence" value="ECO:0007669"/>
    <property type="project" value="TreeGrafter"/>
</dbReference>
<sequence length="123" mass="13310">MAQIKSLSTFLFLVLIFFHEIHSIEGRRLVKFGIENQLPKSWSLRALRELVEHKSSKLHGDDISSATVNADDANAPMAPALPALTPPTAPAVPAFTPPTPGRVENFRPTTPGHSPGVGHSIQN</sequence>
<evidence type="ECO:0000256" key="3">
    <source>
        <dbReference type="ARBA" id="ARBA00022523"/>
    </source>
</evidence>
<evidence type="ECO:0000313" key="10">
    <source>
        <dbReference type="EMBL" id="KAF5752914.1"/>
    </source>
</evidence>
<keyword evidence="6 9" id="KW-0732">Signal</keyword>
<keyword evidence="7" id="KW-0379">Hydroxylation</keyword>
<dbReference type="GO" id="GO:0048364">
    <property type="term" value="P:root development"/>
    <property type="evidence" value="ECO:0007669"/>
    <property type="project" value="InterPro"/>
</dbReference>
<dbReference type="GO" id="GO:0006995">
    <property type="term" value="P:cellular response to nitrogen starvation"/>
    <property type="evidence" value="ECO:0007669"/>
    <property type="project" value="UniProtKB-ARBA"/>
</dbReference>
<feature type="chain" id="PRO_5029780928" evidence="9">
    <location>
        <begin position="24"/>
        <end position="123"/>
    </location>
</feature>
<feature type="signal peptide" evidence="9">
    <location>
        <begin position="1"/>
        <end position="23"/>
    </location>
</feature>
<evidence type="ECO:0000256" key="8">
    <source>
        <dbReference type="SAM" id="MobiDB-lite"/>
    </source>
</evidence>
<name>A0A7J7E392_TRIWF</name>
<dbReference type="GO" id="GO:2000280">
    <property type="term" value="P:regulation of root development"/>
    <property type="evidence" value="ECO:0007669"/>
    <property type="project" value="TreeGrafter"/>
</dbReference>
<protein>
    <submittedName>
        <fullName evidence="10">Uncharacterized protein</fullName>
    </submittedName>
</protein>